<dbReference type="EMBL" id="CP001792">
    <property type="protein sequence ID" value="ACX74943.1"/>
    <property type="molecule type" value="Genomic_DNA"/>
</dbReference>
<dbReference type="Pfam" id="PF01420">
    <property type="entry name" value="Methylase_S"/>
    <property type="match status" value="1"/>
</dbReference>
<comment type="similarity">
    <text evidence="1">Belongs to the type-I restriction system S methylase family.</text>
</comment>
<keyword evidence="4" id="KW-0175">Coiled coil</keyword>
<dbReference type="STRING" id="59374.FSU_1811"/>
<dbReference type="PANTHER" id="PTHR30408:SF13">
    <property type="entry name" value="TYPE I RESTRICTION ENZYME HINDI SPECIFICITY SUBUNIT"/>
    <property type="match status" value="1"/>
</dbReference>
<keyword evidence="2" id="KW-0680">Restriction system</keyword>
<organism evidence="7 8">
    <name type="scientific">Fibrobacter succinogenes (strain ATCC 19169 / S85)</name>
    <dbReference type="NCBI Taxonomy" id="59374"/>
    <lineage>
        <taxon>Bacteria</taxon>
        <taxon>Pseudomonadati</taxon>
        <taxon>Fibrobacterota</taxon>
        <taxon>Fibrobacteria</taxon>
        <taxon>Fibrobacterales</taxon>
        <taxon>Fibrobacteraceae</taxon>
        <taxon>Fibrobacter</taxon>
    </lineage>
</organism>
<dbReference type="InterPro" id="IPR000055">
    <property type="entry name" value="Restrct_endonuc_typeI_TRD"/>
</dbReference>
<evidence type="ECO:0000256" key="4">
    <source>
        <dbReference type="SAM" id="Coils"/>
    </source>
</evidence>
<protein>
    <submittedName>
        <fullName evidence="6">Restriction modification system DNA specificity domain protein</fullName>
    </submittedName>
    <submittedName>
        <fullName evidence="7">Type I restriction-modification system, S subunit</fullName>
    </submittedName>
</protein>
<dbReference type="Proteomes" id="UP000001497">
    <property type="component" value="Chromosome"/>
</dbReference>
<accession>C9RQV7</accession>
<dbReference type="REBASE" id="27329">
    <property type="entry name" value="S.FssORF1812P"/>
</dbReference>
<reference evidence="8" key="2">
    <citation type="submission" date="2010-08" db="EMBL/GenBank/DDBJ databases">
        <title>Complete sequence of Fibrobacter succinogenes subsp. succinogenes S85.</title>
        <authorList>
            <person name="Durkin A.S."/>
            <person name="Nelson K.E."/>
            <person name="Morrison M."/>
            <person name="Forsberg C.W."/>
            <person name="Wilson D.B."/>
            <person name="Russell J.B."/>
            <person name="Cann I.K.O."/>
            <person name="Mackie R.I."/>
            <person name="White B.A."/>
        </authorList>
    </citation>
    <scope>NUCLEOTIDE SEQUENCE [LARGE SCALE GENOMIC DNA]</scope>
    <source>
        <strain evidence="8">ATCC 19169 / S85</strain>
    </source>
</reference>
<dbReference type="Gene3D" id="3.90.220.20">
    <property type="entry name" value="DNA methylase specificity domains"/>
    <property type="match status" value="2"/>
</dbReference>
<evidence type="ECO:0000256" key="3">
    <source>
        <dbReference type="ARBA" id="ARBA00023125"/>
    </source>
</evidence>
<proteinExistence type="inferred from homology"/>
<evidence type="ECO:0000256" key="2">
    <source>
        <dbReference type="ARBA" id="ARBA00022747"/>
    </source>
</evidence>
<dbReference type="SUPFAM" id="SSF116734">
    <property type="entry name" value="DNA methylase specificity domain"/>
    <property type="match status" value="2"/>
</dbReference>
<keyword evidence="3" id="KW-0238">DNA-binding</keyword>
<gene>
    <name evidence="7" type="primary">hsdS</name>
    <name evidence="6" type="ordered locus">Fisuc_1345</name>
    <name evidence="7" type="ordered locus">FSU_1811</name>
</gene>
<dbReference type="EMBL" id="CP002158">
    <property type="protein sequence ID" value="ADL26011.1"/>
    <property type="molecule type" value="Genomic_DNA"/>
</dbReference>
<dbReference type="KEGG" id="fsu:Fisuc_1345"/>
<dbReference type="GO" id="GO:0009307">
    <property type="term" value="P:DNA restriction-modification system"/>
    <property type="evidence" value="ECO:0007669"/>
    <property type="project" value="UniProtKB-KW"/>
</dbReference>
<dbReference type="KEGG" id="fsc:FSU_1811"/>
<feature type="coiled-coil region" evidence="4">
    <location>
        <begin position="151"/>
        <end position="189"/>
    </location>
</feature>
<evidence type="ECO:0000313" key="6">
    <source>
        <dbReference type="EMBL" id="ACX74943.1"/>
    </source>
</evidence>
<dbReference type="HOGENOM" id="CLU_021095_2_3_0"/>
<dbReference type="Proteomes" id="UP000000517">
    <property type="component" value="Chromosome"/>
</dbReference>
<feature type="domain" description="Type I restriction modification DNA specificity" evidence="5">
    <location>
        <begin position="3"/>
        <end position="180"/>
    </location>
</feature>
<dbReference type="PATRIC" id="fig|59374.8.peg.1744"/>
<reference evidence="6 9" key="1">
    <citation type="submission" date="2009-10" db="EMBL/GenBank/DDBJ databases">
        <title>Complete sequence of Fibrobacter succinogenes subsp. succinogenes S85.</title>
        <authorList>
            <consortium name="US DOE Joint Genome Institute"/>
            <person name="Lucas S."/>
            <person name="Copeland A."/>
            <person name="Lapidus A."/>
            <person name="Glavina del Rio T."/>
            <person name="Tice H."/>
            <person name="Bruce D."/>
            <person name="Goodwin L."/>
            <person name="Pitluck S."/>
            <person name="Chertkov O."/>
            <person name="Detter J.C."/>
            <person name="Han C."/>
            <person name="Tapia R."/>
            <person name="Larimer F."/>
            <person name="Land M."/>
            <person name="Hauser L."/>
            <person name="Kyrpides N."/>
            <person name="Mikhailova N."/>
            <person name="Weimer P.J."/>
            <person name="Stevenson D.M."/>
            <person name="Boyum J."/>
            <person name="Brumm P.I."/>
            <person name="Mead D."/>
        </authorList>
    </citation>
    <scope>NUCLEOTIDE SEQUENCE [LARGE SCALE GENOMIC DNA]</scope>
    <source>
        <strain evidence="9">ATCC 19169 / S85</strain>
        <strain evidence="6">S85</strain>
    </source>
</reference>
<reference evidence="7" key="3">
    <citation type="submission" date="2010-08" db="EMBL/GenBank/DDBJ databases">
        <authorList>
            <person name="Durkin A.S."/>
            <person name="Nelson K.E."/>
            <person name="Morrison M."/>
            <person name="Forsberg C.W."/>
            <person name="Wilson D.B."/>
            <person name="Russell J.B."/>
            <person name="Cann I.K.O."/>
            <person name="Mackie R.I."/>
            <person name="White B.A."/>
        </authorList>
    </citation>
    <scope>NUCLEOTIDE SEQUENCE</scope>
    <source>
        <strain evidence="7">S85</strain>
    </source>
</reference>
<dbReference type="InterPro" id="IPR044946">
    <property type="entry name" value="Restrct_endonuc_typeI_TRD_sf"/>
</dbReference>
<dbReference type="RefSeq" id="WP_014546047.1">
    <property type="nucleotide sequence ID" value="NC_013410.1"/>
</dbReference>
<evidence type="ECO:0000313" key="7">
    <source>
        <dbReference type="EMBL" id="ADL26011.1"/>
    </source>
</evidence>
<dbReference type="eggNOG" id="COG0732">
    <property type="taxonomic scope" value="Bacteria"/>
</dbReference>
<dbReference type="OrthoDB" id="9811611at2"/>
<evidence type="ECO:0000313" key="9">
    <source>
        <dbReference type="Proteomes" id="UP000001497"/>
    </source>
</evidence>
<sequence length="408" mass="46274">MAWEKVKLGDVCVSIADGDHLPPPKADCGIPFVTISNITSANQFDFTNTMFVPQEYYDSLDEKRKPKVNDILYSVVGSFGKPVFIKDDSPFVFQRHIAILRPDESKIYSRYLYYKMLSNDFYMMADAVAVGAAQRTVSLTALRNMEINIPNKETQKRIADILSAYDDLIENNQKQIKLLEEAAQRLYKQWFIDLKFPGYETTPIVDGLPQGWWKEKLGDVVDYVRGTSYTSNELSDNEGVLLVNLKNINAFGGYKRNAEKRFTGKYKENGILESGDLVMGCTDMTKERRLVGHVALIPNLKECAIFTMDLLKILPKTISKTFFYAQCRFGGLSYKISPLANGANVLHLRPENMADIEVLCPEKSIVEMYDNVFASMISKIEKLEDQIQLAAESRNRLLPKIMNGEISV</sequence>
<evidence type="ECO:0000259" key="5">
    <source>
        <dbReference type="Pfam" id="PF01420"/>
    </source>
</evidence>
<evidence type="ECO:0000313" key="8">
    <source>
        <dbReference type="Proteomes" id="UP000000517"/>
    </source>
</evidence>
<evidence type="ECO:0000256" key="1">
    <source>
        <dbReference type="ARBA" id="ARBA00010923"/>
    </source>
</evidence>
<dbReference type="AlphaFoldDB" id="C9RQV7"/>
<dbReference type="CDD" id="cd17246">
    <property type="entry name" value="RMtype1_S_SonII-TRD2-CR2_like"/>
    <property type="match status" value="1"/>
</dbReference>
<dbReference type="GO" id="GO:0003677">
    <property type="term" value="F:DNA binding"/>
    <property type="evidence" value="ECO:0007669"/>
    <property type="project" value="UniProtKB-KW"/>
</dbReference>
<keyword evidence="9" id="KW-1185">Reference proteome</keyword>
<name>C9RQV7_FIBSS</name>
<dbReference type="InterPro" id="IPR052021">
    <property type="entry name" value="Type-I_RS_S_subunit"/>
</dbReference>
<dbReference type="REBASE" id="22209">
    <property type="entry name" value="S.Fsu85ORF1346P"/>
</dbReference>
<dbReference type="PANTHER" id="PTHR30408">
    <property type="entry name" value="TYPE-1 RESTRICTION ENZYME ECOKI SPECIFICITY PROTEIN"/>
    <property type="match status" value="1"/>
</dbReference>